<evidence type="ECO:0000256" key="1">
    <source>
        <dbReference type="SAM" id="SignalP"/>
    </source>
</evidence>
<feature type="chain" id="PRO_5004085599" evidence="1">
    <location>
        <begin position="20"/>
        <end position="149"/>
    </location>
</feature>
<dbReference type="OrthoDB" id="4647770at2759"/>
<reference evidence="3" key="1">
    <citation type="journal article" date="2013" name="Genome Announc.">
        <title>Draft genome sequence of the grapevine dieback fungus Eutypa lata UCR-EL1.</title>
        <authorList>
            <person name="Blanco-Ulate B."/>
            <person name="Rolshausen P.E."/>
            <person name="Cantu D."/>
        </authorList>
    </citation>
    <scope>NUCLEOTIDE SEQUENCE [LARGE SCALE GENOMIC DNA]</scope>
    <source>
        <strain evidence="3">UCR-EL1</strain>
    </source>
</reference>
<proteinExistence type="predicted"/>
<protein>
    <submittedName>
        <fullName evidence="2">Uncharacterized protein</fullName>
    </submittedName>
</protein>
<organism evidence="2 3">
    <name type="scientific">Eutypa lata (strain UCR-EL1)</name>
    <name type="common">Grapevine dieback disease fungus</name>
    <name type="synonym">Eutypa armeniacae</name>
    <dbReference type="NCBI Taxonomy" id="1287681"/>
    <lineage>
        <taxon>Eukaryota</taxon>
        <taxon>Fungi</taxon>
        <taxon>Dikarya</taxon>
        <taxon>Ascomycota</taxon>
        <taxon>Pezizomycotina</taxon>
        <taxon>Sordariomycetes</taxon>
        <taxon>Xylariomycetidae</taxon>
        <taxon>Xylariales</taxon>
        <taxon>Diatrypaceae</taxon>
        <taxon>Eutypa</taxon>
    </lineage>
</organism>
<sequence>MQFFTTALLALCAIGQSIATAANSRPSTGNPITIEIPSGFPANGTIVADVGKATDFLQNKVGIDVIKMLAYSQGMSHPQVGVEYQFPAGSGLEESSVTFTQDVAVHGNQDRVQGIDCEACWIICIALSWFPPAFAMCVSACATKGCLPH</sequence>
<dbReference type="KEGG" id="ela:UCREL1_8579"/>
<dbReference type="HOGENOM" id="CLU_1749631_0_0_1"/>
<keyword evidence="1" id="KW-0732">Signal</keyword>
<dbReference type="Proteomes" id="UP000012174">
    <property type="component" value="Unassembled WGS sequence"/>
</dbReference>
<gene>
    <name evidence="2" type="ORF">UCREL1_8579</name>
</gene>
<accession>M7TCP9</accession>
<name>M7TCP9_EUTLA</name>
<feature type="signal peptide" evidence="1">
    <location>
        <begin position="1"/>
        <end position="19"/>
    </location>
</feature>
<evidence type="ECO:0000313" key="2">
    <source>
        <dbReference type="EMBL" id="EMR64460.1"/>
    </source>
</evidence>
<dbReference type="EMBL" id="KB707066">
    <property type="protein sequence ID" value="EMR64460.1"/>
    <property type="molecule type" value="Genomic_DNA"/>
</dbReference>
<keyword evidence="3" id="KW-1185">Reference proteome</keyword>
<dbReference type="AlphaFoldDB" id="M7TCP9"/>
<evidence type="ECO:0000313" key="3">
    <source>
        <dbReference type="Proteomes" id="UP000012174"/>
    </source>
</evidence>